<sequence length="383" mass="41436">MSIAPDDQQLLAVLPQEVLEANDTGNLPFLRLPHPRDGQPSLYLPYKPDPSAANGRKDGLLEVQRISPDAKRSWFLEQQVIADGSLLFLTPIDPLFLVIPLLVSLLSRPGKSANDVALEQPFSATLSLESAGGSRTDRFLPLDDLILEASRTDGYRLPEPFAQPRKEPEPDDAVRGEEWMGSGDVVELCRLGCMRTRLADACETNALGETASEETTFYRPSPARILALLRTKVTTLAAPETFTAFPSLAAQILRNGLDEAILDAYKGALDGDENKGKVGEQARVRVACEIVGGYLPAEVFQCLVASFDFSALQDHLEAQAAIAFAASHTVSNHSNGTADAPAVKPGVKRKGSGQGSRGVEKLKKVNTSKMPKLTSFFTKKPKE</sequence>
<dbReference type="PANTHER" id="PTHR13383:SF11">
    <property type="entry name" value="RIBONUCLEASE H2 SUBUNIT B"/>
    <property type="match status" value="1"/>
</dbReference>
<dbReference type="Proteomes" id="UP000620104">
    <property type="component" value="Unassembled WGS sequence"/>
</dbReference>
<name>A0A8H3YE89_9TREE</name>
<proteinExistence type="predicted"/>
<dbReference type="EMBL" id="BLZA01000009">
    <property type="protein sequence ID" value="GHJ84521.1"/>
    <property type="molecule type" value="Genomic_DNA"/>
</dbReference>
<gene>
    <name evidence="9" type="ORF">NliqN6_0923</name>
</gene>
<comment type="caution">
    <text evidence="9">The sequence shown here is derived from an EMBL/GenBank/DDBJ whole genome shotgun (WGS) entry which is preliminary data.</text>
</comment>
<dbReference type="InterPro" id="IPR040456">
    <property type="entry name" value="RNase_H2_suB"/>
</dbReference>
<evidence type="ECO:0000256" key="6">
    <source>
        <dbReference type="SAM" id="MobiDB-lite"/>
    </source>
</evidence>
<dbReference type="Gene3D" id="1.10.20.120">
    <property type="match status" value="1"/>
</dbReference>
<evidence type="ECO:0000313" key="9">
    <source>
        <dbReference type="EMBL" id="GHJ84521.1"/>
    </source>
</evidence>
<reference evidence="9" key="1">
    <citation type="submission" date="2020-07" db="EMBL/GenBank/DDBJ databases">
        <title>Draft Genome Sequence of a Deep-Sea Yeast, Naganishia (Cryptococcus) liquefaciens strain N6.</title>
        <authorList>
            <person name="Han Y.W."/>
            <person name="Kajitani R."/>
            <person name="Morimoto H."/>
            <person name="Parhat M."/>
            <person name="Tsubouchi H."/>
            <person name="Bakenova O."/>
            <person name="Ogata M."/>
            <person name="Argunhan B."/>
            <person name="Aoki R."/>
            <person name="Kajiwara S."/>
            <person name="Itoh T."/>
            <person name="Iwasaki H."/>
        </authorList>
    </citation>
    <scope>NUCLEOTIDE SEQUENCE</scope>
    <source>
        <strain evidence="9">N6</strain>
    </source>
</reference>
<organism evidence="9 10">
    <name type="scientific">Naganishia liquefaciens</name>
    <dbReference type="NCBI Taxonomy" id="104408"/>
    <lineage>
        <taxon>Eukaryota</taxon>
        <taxon>Fungi</taxon>
        <taxon>Dikarya</taxon>
        <taxon>Basidiomycota</taxon>
        <taxon>Agaricomycotina</taxon>
        <taxon>Tremellomycetes</taxon>
        <taxon>Filobasidiales</taxon>
        <taxon>Filobasidiaceae</taxon>
        <taxon>Naganishia</taxon>
    </lineage>
</organism>
<evidence type="ECO:0000259" key="7">
    <source>
        <dbReference type="Pfam" id="PF09468"/>
    </source>
</evidence>
<evidence type="ECO:0000256" key="1">
    <source>
        <dbReference type="ARBA" id="ARBA00004123"/>
    </source>
</evidence>
<dbReference type="InterPro" id="IPR019024">
    <property type="entry name" value="RNase_H2_suB_wHTH"/>
</dbReference>
<evidence type="ECO:0000256" key="5">
    <source>
        <dbReference type="ARBA" id="ARBA00033464"/>
    </source>
</evidence>
<evidence type="ECO:0000256" key="3">
    <source>
        <dbReference type="ARBA" id="ARBA00023242"/>
    </source>
</evidence>
<protein>
    <recommendedName>
        <fullName evidence="2">Ribonuclease H2 subunit B</fullName>
    </recommendedName>
    <alternativeName>
        <fullName evidence="5">Ribonuclease HI subunit B</fullName>
    </alternativeName>
</protein>
<dbReference type="AlphaFoldDB" id="A0A8H3YE89"/>
<dbReference type="Gene3D" id="2.20.25.530">
    <property type="match status" value="1"/>
</dbReference>
<accession>A0A8H3YE89</accession>
<comment type="subcellular location">
    <subcellularLocation>
        <location evidence="1">Nucleus</location>
    </subcellularLocation>
</comment>
<evidence type="ECO:0000256" key="2">
    <source>
        <dbReference type="ARBA" id="ARBA00019062"/>
    </source>
</evidence>
<keyword evidence="3" id="KW-0539">Nucleus</keyword>
<evidence type="ECO:0000256" key="4">
    <source>
        <dbReference type="ARBA" id="ARBA00024778"/>
    </source>
</evidence>
<feature type="domain" description="Ribonuclease H2 subunit B wHTH" evidence="7">
    <location>
        <begin position="96"/>
        <end position="303"/>
    </location>
</feature>
<dbReference type="InterPro" id="IPR041195">
    <property type="entry name" value="Rnh202_N"/>
</dbReference>
<feature type="domain" description="Rnh202 triple barrel" evidence="8">
    <location>
        <begin position="14"/>
        <end position="93"/>
    </location>
</feature>
<evidence type="ECO:0000259" key="8">
    <source>
        <dbReference type="Pfam" id="PF17745"/>
    </source>
</evidence>
<dbReference type="PANTHER" id="PTHR13383">
    <property type="entry name" value="RIBONUCLEASE H2 SUBUNIT B"/>
    <property type="match status" value="1"/>
</dbReference>
<dbReference type="GO" id="GO:0032299">
    <property type="term" value="C:ribonuclease H2 complex"/>
    <property type="evidence" value="ECO:0007669"/>
    <property type="project" value="InterPro"/>
</dbReference>
<keyword evidence="10" id="KW-1185">Reference proteome</keyword>
<dbReference type="Pfam" id="PF17745">
    <property type="entry name" value="Ydr279_N"/>
    <property type="match status" value="1"/>
</dbReference>
<feature type="region of interest" description="Disordered" evidence="6">
    <location>
        <begin position="334"/>
        <end position="383"/>
    </location>
</feature>
<evidence type="ECO:0000313" key="10">
    <source>
        <dbReference type="Proteomes" id="UP000620104"/>
    </source>
</evidence>
<dbReference type="OrthoDB" id="29098at2759"/>
<dbReference type="Pfam" id="PF09468">
    <property type="entry name" value="RNase_H2-Ydr279"/>
    <property type="match status" value="1"/>
</dbReference>
<comment type="function">
    <text evidence="4">Non catalytic subunit of RNase H2, an endonuclease that specifically degrades the RNA of RNA:DNA hybrids. Participates in DNA replication, possibly by mediating the removal of lagging-strand Okazaki fragment RNA primers during DNA replication. Mediates the excision of single ribonucleotides from DNA:RNA duplexes.</text>
</comment>
<dbReference type="GO" id="GO:0005654">
    <property type="term" value="C:nucleoplasm"/>
    <property type="evidence" value="ECO:0007669"/>
    <property type="project" value="TreeGrafter"/>
</dbReference>
<dbReference type="GO" id="GO:0006401">
    <property type="term" value="P:RNA catabolic process"/>
    <property type="evidence" value="ECO:0007669"/>
    <property type="project" value="TreeGrafter"/>
</dbReference>